<accession>A0A0F9D6T0</accession>
<gene>
    <name evidence="1" type="ORF">LCGC14_2582550</name>
</gene>
<protein>
    <submittedName>
        <fullName evidence="1">Uncharacterized protein</fullName>
    </submittedName>
</protein>
<reference evidence="1" key="1">
    <citation type="journal article" date="2015" name="Nature">
        <title>Complex archaea that bridge the gap between prokaryotes and eukaryotes.</title>
        <authorList>
            <person name="Spang A."/>
            <person name="Saw J.H."/>
            <person name="Jorgensen S.L."/>
            <person name="Zaremba-Niedzwiedzka K."/>
            <person name="Martijn J."/>
            <person name="Lind A.E."/>
            <person name="van Eijk R."/>
            <person name="Schleper C."/>
            <person name="Guy L."/>
            <person name="Ettema T.J."/>
        </authorList>
    </citation>
    <scope>NUCLEOTIDE SEQUENCE</scope>
</reference>
<name>A0A0F9D6T0_9ZZZZ</name>
<sequence length="273" mass="32648">MNVIYITNGVTQDGFGARMHRAINTIAFTYYVRDNFNVNVEYIHTPFQYEGFGEKFDLSEKGRKFACNHPYGNPYDEVTREGYLKRAFLWDEHMNYIGKTINNIDINRLQVIDVMGFGKNRLFNDISKGSINNKLYIIKYLQKEFNSGHFDINIVDKYYSEIKEKFMFEIDEDNNNIILQIRRKDAIYFGNVRYIEDEYYLDILKELESYKTQYNISVRTQRSNFDFTKYSEWNIIYDDEEEDYDFLIRKSSLDKPAVKNFISLLKSRKFAVS</sequence>
<comment type="caution">
    <text evidence="1">The sequence shown here is derived from an EMBL/GenBank/DDBJ whole genome shotgun (WGS) entry which is preliminary data.</text>
</comment>
<dbReference type="EMBL" id="LAZR01043147">
    <property type="protein sequence ID" value="KKL07783.1"/>
    <property type="molecule type" value="Genomic_DNA"/>
</dbReference>
<evidence type="ECO:0000313" key="1">
    <source>
        <dbReference type="EMBL" id="KKL07783.1"/>
    </source>
</evidence>
<proteinExistence type="predicted"/>
<dbReference type="AlphaFoldDB" id="A0A0F9D6T0"/>
<organism evidence="1">
    <name type="scientific">marine sediment metagenome</name>
    <dbReference type="NCBI Taxonomy" id="412755"/>
    <lineage>
        <taxon>unclassified sequences</taxon>
        <taxon>metagenomes</taxon>
        <taxon>ecological metagenomes</taxon>
    </lineage>
</organism>